<gene>
    <name evidence="2" type="ORF">METZ01_LOCUS337789</name>
</gene>
<dbReference type="PANTHER" id="PTHR34475">
    <property type="match status" value="1"/>
</dbReference>
<dbReference type="Gene3D" id="1.10.260.40">
    <property type="entry name" value="lambda repressor-like DNA-binding domains"/>
    <property type="match status" value="1"/>
</dbReference>
<evidence type="ECO:0008006" key="3">
    <source>
        <dbReference type="Google" id="ProtNLM"/>
    </source>
</evidence>
<dbReference type="GO" id="GO:0003677">
    <property type="term" value="F:DNA binding"/>
    <property type="evidence" value="ECO:0007669"/>
    <property type="project" value="InterPro"/>
</dbReference>
<dbReference type="Pfam" id="PF13413">
    <property type="entry name" value="HTH_25"/>
    <property type="match status" value="1"/>
</dbReference>
<dbReference type="PANTHER" id="PTHR34475:SF1">
    <property type="entry name" value="CYTOSKELETON PROTEIN RODZ"/>
    <property type="match status" value="1"/>
</dbReference>
<dbReference type="InterPro" id="IPR050400">
    <property type="entry name" value="Bact_Cytoskel_RodZ"/>
</dbReference>
<reference evidence="2" key="1">
    <citation type="submission" date="2018-05" db="EMBL/GenBank/DDBJ databases">
        <authorList>
            <person name="Lanie J.A."/>
            <person name="Ng W.-L."/>
            <person name="Kazmierczak K.M."/>
            <person name="Andrzejewski T.M."/>
            <person name="Davidsen T.M."/>
            <person name="Wayne K.J."/>
            <person name="Tettelin H."/>
            <person name="Glass J.I."/>
            <person name="Rusch D."/>
            <person name="Podicherti R."/>
            <person name="Tsui H.-C.T."/>
            <person name="Winkler M.E."/>
        </authorList>
    </citation>
    <scope>NUCLEOTIDE SEQUENCE</scope>
</reference>
<keyword evidence="1" id="KW-1133">Transmembrane helix</keyword>
<keyword evidence="1" id="KW-0812">Transmembrane</keyword>
<evidence type="ECO:0000256" key="1">
    <source>
        <dbReference type="SAM" id="Phobius"/>
    </source>
</evidence>
<dbReference type="EMBL" id="UINC01114554">
    <property type="protein sequence ID" value="SVC84935.1"/>
    <property type="molecule type" value="Genomic_DNA"/>
</dbReference>
<organism evidence="2">
    <name type="scientific">marine metagenome</name>
    <dbReference type="NCBI Taxonomy" id="408172"/>
    <lineage>
        <taxon>unclassified sequences</taxon>
        <taxon>metagenomes</taxon>
        <taxon>ecological metagenomes</taxon>
    </lineage>
</organism>
<protein>
    <recommendedName>
        <fullName evidence="3">HTH cro/C1-type domain-containing protein</fullName>
    </recommendedName>
</protein>
<keyword evidence="1" id="KW-0472">Membrane</keyword>
<accession>A0A382QJ66</accession>
<evidence type="ECO:0000313" key="2">
    <source>
        <dbReference type="EMBL" id="SVC84935.1"/>
    </source>
</evidence>
<feature type="transmembrane region" description="Helical" evidence="1">
    <location>
        <begin position="122"/>
        <end position="141"/>
    </location>
</feature>
<proteinExistence type="predicted"/>
<dbReference type="InterPro" id="IPR010982">
    <property type="entry name" value="Lambda_DNA-bd_dom_sf"/>
</dbReference>
<feature type="non-terminal residue" evidence="2">
    <location>
        <position position="187"/>
    </location>
</feature>
<dbReference type="AlphaFoldDB" id="A0A382QJ66"/>
<name>A0A382QJ66_9ZZZZ</name>
<sequence>MSDFYKILKDTRIQRGIGLEEIQTRTKINIKFLNALENGEFDLLPEPYIRLFLRAYSTEIGLNPEKLLNQFEQIDNENSPKLKKEKRNKISENLLTIPKRKSGGGIIDTDKSPKIKRGKMKLGLLLLSCWIFGILIISKITNLADVSSPSDSQLSATEYINNINTKYNKSDMEEHLLEFNPPYSFTI</sequence>